<dbReference type="EMBL" id="FPCH01000001">
    <property type="protein sequence ID" value="SFV26061.1"/>
    <property type="molecule type" value="Genomic_DNA"/>
</dbReference>
<evidence type="ECO:0000256" key="2">
    <source>
        <dbReference type="ARBA" id="ARBA00009773"/>
    </source>
</evidence>
<evidence type="ECO:0000256" key="8">
    <source>
        <dbReference type="SAM" id="Phobius"/>
    </source>
</evidence>
<evidence type="ECO:0000256" key="4">
    <source>
        <dbReference type="ARBA" id="ARBA00022475"/>
    </source>
</evidence>
<keyword evidence="3" id="KW-0813">Transport</keyword>
<dbReference type="STRING" id="51670.SAMN04488557_0308"/>
<proteinExistence type="inferred from homology"/>
<keyword evidence="6 8" id="KW-1133">Transmembrane helix</keyword>
<feature type="transmembrane region" description="Helical" evidence="8">
    <location>
        <begin position="322"/>
        <end position="341"/>
    </location>
</feature>
<feature type="transmembrane region" description="Helical" evidence="8">
    <location>
        <begin position="285"/>
        <end position="315"/>
    </location>
</feature>
<evidence type="ECO:0000313" key="10">
    <source>
        <dbReference type="Proteomes" id="UP000199423"/>
    </source>
</evidence>
<dbReference type="Pfam" id="PF01594">
    <property type="entry name" value="AI-2E_transport"/>
    <property type="match status" value="1"/>
</dbReference>
<feature type="transmembrane region" description="Helical" evidence="8">
    <location>
        <begin position="91"/>
        <end position="112"/>
    </location>
</feature>
<feature type="transmembrane region" description="Helical" evidence="8">
    <location>
        <begin position="257"/>
        <end position="279"/>
    </location>
</feature>
<evidence type="ECO:0000313" key="9">
    <source>
        <dbReference type="EMBL" id="SFV26061.1"/>
    </source>
</evidence>
<comment type="similarity">
    <text evidence="2">Belongs to the autoinducer-2 exporter (AI-2E) (TC 2.A.86) family.</text>
</comment>
<accession>A0A1I7MUJ1</accession>
<evidence type="ECO:0000256" key="6">
    <source>
        <dbReference type="ARBA" id="ARBA00022989"/>
    </source>
</evidence>
<sequence length="669" mass="71855">MRAVDINNNGSTSIRRLRKRQAAFAVGDAPRRLTAMNAACYMVIFAGAILILYYGSSVLMPLALAGLLSFVLTPAIRLLKQAGVPKVPAVIAVVVISIAAIGGVGVVVGGQISDLLERIPSYEYNLLKKVSSVRSASVESGVLERARSTLNDLQAELSRSDSGKRSAVPAAPDGTAAVKPIPVEIHQPPEPVLDKTVSLIRPLISPLATTGLIVLFLFFILAQREDLRDRFLRLAGKGDLQRTTVALDDAGDRLSRFFIIQGLLNTSFGVFIGLCLWAMGLPNPVLWGVLAGLMRFVPFIGSVIASVFPIILAAAIDPGWSLVLWTAALFLVSEVMAGEVIEPMLYGRNTGLSPVAVVVATLFWTLLWGPVGLILATPLTVCLMVLGKHVEALRFLEILFGDEPALEPHERLYQRVLAGDGVEAIEVAEQSMKEMPLIRYYDDVALKALSMAYEDASAGRLSADEITEVKDAIDDVVDGLSEHATGVEPAKASDAPSEKSGEDAVRSDVVLCLPVRSELDEGPLLMLEQVLEAQGIHASTLPYNASIRLRALDARRSPAKVVVFGYLGSKKAPAFMGILMRRARSVMPDAIIVAGFWSLVSNSAQAEEWREAVGADRVVTKISDALVLCEELLERTGGRSGAIADSEPPRTDIVYENSMRFGEELGPSA</sequence>
<keyword evidence="7 8" id="KW-0472">Membrane</keyword>
<name>A0A1I7MUJ1_9HYPH</name>
<dbReference type="GO" id="GO:0005886">
    <property type="term" value="C:plasma membrane"/>
    <property type="evidence" value="ECO:0007669"/>
    <property type="project" value="UniProtKB-SubCell"/>
</dbReference>
<evidence type="ECO:0000256" key="1">
    <source>
        <dbReference type="ARBA" id="ARBA00004651"/>
    </source>
</evidence>
<dbReference type="Proteomes" id="UP000199423">
    <property type="component" value="Unassembled WGS sequence"/>
</dbReference>
<comment type="subcellular location">
    <subcellularLocation>
        <location evidence="1">Cell membrane</location>
        <topology evidence="1">Multi-pass membrane protein</topology>
    </subcellularLocation>
</comment>
<keyword evidence="4" id="KW-1003">Cell membrane</keyword>
<gene>
    <name evidence="9" type="ORF">SAMN04488557_0308</name>
</gene>
<dbReference type="OrthoDB" id="9799225at2"/>
<dbReference type="PANTHER" id="PTHR21716">
    <property type="entry name" value="TRANSMEMBRANE PROTEIN"/>
    <property type="match status" value="1"/>
</dbReference>
<keyword evidence="5 8" id="KW-0812">Transmembrane</keyword>
<protein>
    <submittedName>
        <fullName evidence="9">Predicted PurR-regulated permease PerM</fullName>
    </submittedName>
</protein>
<reference evidence="10" key="1">
    <citation type="submission" date="2016-10" db="EMBL/GenBank/DDBJ databases">
        <authorList>
            <person name="Varghese N."/>
            <person name="Submissions S."/>
        </authorList>
    </citation>
    <scope>NUCLEOTIDE SEQUENCE [LARGE SCALE GENOMIC DNA]</scope>
    <source>
        <strain evidence="10">DSM 1565</strain>
    </source>
</reference>
<dbReference type="InterPro" id="IPR002549">
    <property type="entry name" value="AI-2E-like"/>
</dbReference>
<feature type="transmembrane region" description="Helical" evidence="8">
    <location>
        <begin position="38"/>
        <end position="56"/>
    </location>
</feature>
<dbReference type="RefSeq" id="WP_092863242.1">
    <property type="nucleotide sequence ID" value="NZ_FPCH01000001.1"/>
</dbReference>
<evidence type="ECO:0000256" key="5">
    <source>
        <dbReference type="ARBA" id="ARBA00022692"/>
    </source>
</evidence>
<dbReference type="AlphaFoldDB" id="A0A1I7MUJ1"/>
<organism evidence="9 10">
    <name type="scientific">Hyphomicrobium facile</name>
    <dbReference type="NCBI Taxonomy" id="51670"/>
    <lineage>
        <taxon>Bacteria</taxon>
        <taxon>Pseudomonadati</taxon>
        <taxon>Pseudomonadota</taxon>
        <taxon>Alphaproteobacteria</taxon>
        <taxon>Hyphomicrobiales</taxon>
        <taxon>Hyphomicrobiaceae</taxon>
        <taxon>Hyphomicrobium</taxon>
    </lineage>
</organism>
<dbReference type="PANTHER" id="PTHR21716:SF53">
    <property type="entry name" value="PERMEASE PERM-RELATED"/>
    <property type="match status" value="1"/>
</dbReference>
<feature type="transmembrane region" description="Helical" evidence="8">
    <location>
        <begin position="203"/>
        <end position="222"/>
    </location>
</feature>
<evidence type="ECO:0000256" key="7">
    <source>
        <dbReference type="ARBA" id="ARBA00023136"/>
    </source>
</evidence>
<evidence type="ECO:0000256" key="3">
    <source>
        <dbReference type="ARBA" id="ARBA00022448"/>
    </source>
</evidence>
<keyword evidence="10" id="KW-1185">Reference proteome</keyword>
<feature type="transmembrane region" description="Helical" evidence="8">
    <location>
        <begin position="361"/>
        <end position="386"/>
    </location>
</feature>